<keyword evidence="2" id="KW-1185">Reference proteome</keyword>
<organism evidence="1 2">
    <name type="scientific">Brachionus plicatilis</name>
    <name type="common">Marine rotifer</name>
    <name type="synonym">Brachionus muelleri</name>
    <dbReference type="NCBI Taxonomy" id="10195"/>
    <lineage>
        <taxon>Eukaryota</taxon>
        <taxon>Metazoa</taxon>
        <taxon>Spiralia</taxon>
        <taxon>Gnathifera</taxon>
        <taxon>Rotifera</taxon>
        <taxon>Eurotatoria</taxon>
        <taxon>Monogononta</taxon>
        <taxon>Pseudotrocha</taxon>
        <taxon>Ploima</taxon>
        <taxon>Brachionidae</taxon>
        <taxon>Brachionus</taxon>
    </lineage>
</organism>
<sequence>MKSKFFSQKAHFSKLMNLNQIVGIFDKKFLHDFFVFPVYSRFFSQNCVIIISDLLFKKCHAKPNRKTLSRFYLFLMEKTPPILTHWKNNINKVKLQLKIAIDHDKC</sequence>
<dbReference type="AlphaFoldDB" id="A0A3M7P696"/>
<proteinExistence type="predicted"/>
<dbReference type="Proteomes" id="UP000276133">
    <property type="component" value="Unassembled WGS sequence"/>
</dbReference>
<name>A0A3M7P696_BRAPC</name>
<evidence type="ECO:0000313" key="2">
    <source>
        <dbReference type="Proteomes" id="UP000276133"/>
    </source>
</evidence>
<protein>
    <submittedName>
        <fullName evidence="1">Uncharacterized protein</fullName>
    </submittedName>
</protein>
<gene>
    <name evidence="1" type="ORF">BpHYR1_027252</name>
</gene>
<reference evidence="1 2" key="1">
    <citation type="journal article" date="2018" name="Sci. Rep.">
        <title>Genomic signatures of local adaptation to the degree of environmental predictability in rotifers.</title>
        <authorList>
            <person name="Franch-Gras L."/>
            <person name="Hahn C."/>
            <person name="Garcia-Roger E.M."/>
            <person name="Carmona M.J."/>
            <person name="Serra M."/>
            <person name="Gomez A."/>
        </authorList>
    </citation>
    <scope>NUCLEOTIDE SEQUENCE [LARGE SCALE GENOMIC DNA]</scope>
    <source>
        <strain evidence="1">HYR1</strain>
    </source>
</reference>
<comment type="caution">
    <text evidence="1">The sequence shown here is derived from an EMBL/GenBank/DDBJ whole genome shotgun (WGS) entry which is preliminary data.</text>
</comment>
<evidence type="ECO:0000313" key="1">
    <source>
        <dbReference type="EMBL" id="RMZ94606.1"/>
    </source>
</evidence>
<accession>A0A3M7P696</accession>
<dbReference type="EMBL" id="REGN01012934">
    <property type="protein sequence ID" value="RMZ94606.1"/>
    <property type="molecule type" value="Genomic_DNA"/>
</dbReference>